<name>C1G3P0_PARBD</name>
<organism evidence="2 3">
    <name type="scientific">Paracoccidioides brasiliensis (strain Pb18)</name>
    <dbReference type="NCBI Taxonomy" id="502780"/>
    <lineage>
        <taxon>Eukaryota</taxon>
        <taxon>Fungi</taxon>
        <taxon>Dikarya</taxon>
        <taxon>Ascomycota</taxon>
        <taxon>Pezizomycotina</taxon>
        <taxon>Eurotiomycetes</taxon>
        <taxon>Eurotiomycetidae</taxon>
        <taxon>Onygenales</taxon>
        <taxon>Ajellomycetaceae</taxon>
        <taxon>Paracoccidioides</taxon>
    </lineage>
</organism>
<gene>
    <name evidence="2" type="ORF">PADG_01556</name>
</gene>
<evidence type="ECO:0000313" key="3">
    <source>
        <dbReference type="Proteomes" id="UP000001628"/>
    </source>
</evidence>
<reference evidence="2 3" key="1">
    <citation type="journal article" date="2011" name="PLoS Genet.">
        <title>Comparative genomic analysis of human fungal pathogens causing paracoccidioidomycosis.</title>
        <authorList>
            <person name="Desjardins C.A."/>
            <person name="Champion M.D."/>
            <person name="Holder J.W."/>
            <person name="Muszewska A."/>
            <person name="Goldberg J."/>
            <person name="Bailao A.M."/>
            <person name="Brigido M.M."/>
            <person name="Ferreira M.E."/>
            <person name="Garcia A.M."/>
            <person name="Grynberg M."/>
            <person name="Gujja S."/>
            <person name="Heiman D.I."/>
            <person name="Henn M.R."/>
            <person name="Kodira C.D."/>
            <person name="Leon-Narvaez H."/>
            <person name="Longo L.V."/>
            <person name="Ma L.J."/>
            <person name="Malavazi I."/>
            <person name="Matsuo A.L."/>
            <person name="Morais F.V."/>
            <person name="Pereira M."/>
            <person name="Rodriguez-Brito S."/>
            <person name="Sakthikumar S."/>
            <person name="Salem-Izacc S.M."/>
            <person name="Sykes S.M."/>
            <person name="Teixeira M.M."/>
            <person name="Vallejo M.C."/>
            <person name="Walter M.E."/>
            <person name="Yandava C."/>
            <person name="Young S."/>
            <person name="Zeng Q."/>
            <person name="Zucker J."/>
            <person name="Felipe M.S."/>
            <person name="Goldman G.H."/>
            <person name="Haas B.J."/>
            <person name="McEwen J.G."/>
            <person name="Nino-Vega G."/>
            <person name="Puccia R."/>
            <person name="San-Blas G."/>
            <person name="Soares C.M."/>
            <person name="Birren B.W."/>
            <person name="Cuomo C.A."/>
        </authorList>
    </citation>
    <scope>NUCLEOTIDE SEQUENCE [LARGE SCALE GENOMIC DNA]</scope>
    <source>
        <strain evidence="2 3">Pb18</strain>
    </source>
</reference>
<evidence type="ECO:0000256" key="1">
    <source>
        <dbReference type="SAM" id="MobiDB-lite"/>
    </source>
</evidence>
<keyword evidence="3" id="KW-1185">Reference proteome</keyword>
<dbReference type="HOGENOM" id="CLU_1713860_0_0_1"/>
<protein>
    <submittedName>
        <fullName evidence="2">Uncharacterized protein</fullName>
    </submittedName>
</protein>
<dbReference type="eggNOG" id="ENOG502RR1A">
    <property type="taxonomic scope" value="Eukaryota"/>
</dbReference>
<feature type="region of interest" description="Disordered" evidence="1">
    <location>
        <begin position="1"/>
        <end position="24"/>
    </location>
</feature>
<dbReference type="InParanoid" id="C1G3P0"/>
<accession>C1G3P0</accession>
<dbReference type="EMBL" id="KN275958">
    <property type="protein sequence ID" value="EEH45406.1"/>
    <property type="molecule type" value="Genomic_DNA"/>
</dbReference>
<dbReference type="KEGG" id="pbn:PADG_01556"/>
<dbReference type="OrthoDB" id="10583991at2759"/>
<sequence length="153" mass="17344">MGVPNVAAARHPGSQATPWASGKTCQRDGPIHAISHSEAEASTKSRLQQQLGLDTLCHPVNTNQPNLNLTQPNLTAVHRYTISMDKQRGERRRHRNAYRTLSVLDGSFRRHMPEDIFSERKLVARRNPLFASASLCFDIQICDRFIILPREEF</sequence>
<dbReference type="GeneID" id="22581198"/>
<dbReference type="AlphaFoldDB" id="C1G3P0"/>
<proteinExistence type="predicted"/>
<evidence type="ECO:0000313" key="2">
    <source>
        <dbReference type="EMBL" id="EEH45406.1"/>
    </source>
</evidence>
<dbReference type="RefSeq" id="XP_010757499.1">
    <property type="nucleotide sequence ID" value="XM_010759197.1"/>
</dbReference>
<dbReference type="Proteomes" id="UP000001628">
    <property type="component" value="Unassembled WGS sequence"/>
</dbReference>
<dbReference type="VEuPathDB" id="FungiDB:PADG_01556"/>